<evidence type="ECO:0000313" key="2">
    <source>
        <dbReference type="EMBL" id="NOD31492.1"/>
    </source>
</evidence>
<accession>A0ABX1WDT7</accession>
<name>A0ABX1WDT7_9RHOB</name>
<feature type="region of interest" description="Disordered" evidence="1">
    <location>
        <begin position="68"/>
        <end position="113"/>
    </location>
</feature>
<keyword evidence="3" id="KW-1185">Reference proteome</keyword>
<dbReference type="EMBL" id="WVQY01000005">
    <property type="protein sequence ID" value="NOD31492.1"/>
    <property type="molecule type" value="Genomic_DNA"/>
</dbReference>
<organism evidence="2 3">
    <name type="scientific">Ruegeria atlantica</name>
    <dbReference type="NCBI Taxonomy" id="81569"/>
    <lineage>
        <taxon>Bacteria</taxon>
        <taxon>Pseudomonadati</taxon>
        <taxon>Pseudomonadota</taxon>
        <taxon>Alphaproteobacteria</taxon>
        <taxon>Rhodobacterales</taxon>
        <taxon>Roseobacteraceae</taxon>
        <taxon>Ruegeria</taxon>
    </lineage>
</organism>
<proteinExistence type="predicted"/>
<evidence type="ECO:0000313" key="3">
    <source>
        <dbReference type="Proteomes" id="UP000599383"/>
    </source>
</evidence>
<gene>
    <name evidence="2" type="ORF">GS617_14535</name>
</gene>
<evidence type="ECO:0000256" key="1">
    <source>
        <dbReference type="SAM" id="MobiDB-lite"/>
    </source>
</evidence>
<protein>
    <submittedName>
        <fullName evidence="2">Uncharacterized protein</fullName>
    </submittedName>
</protein>
<feature type="compositionally biased region" description="Basic and acidic residues" evidence="1">
    <location>
        <begin position="68"/>
        <end position="98"/>
    </location>
</feature>
<comment type="caution">
    <text evidence="2">The sequence shown here is derived from an EMBL/GenBank/DDBJ whole genome shotgun (WGS) entry which is preliminary data.</text>
</comment>
<sequence length="113" mass="12802">MNDKNMTSLTDMVWDTDIDLVLNRIQPRTCADPDHFYATVDLIEEGRSPTGTGRLTLSELEAWAERVKKGTKADAQDQESRHLPENYDVRHVAPREDYGFDGSLHPSPSRSTN</sequence>
<dbReference type="Proteomes" id="UP000599383">
    <property type="component" value="Unassembled WGS sequence"/>
</dbReference>
<dbReference type="RefSeq" id="WP_171363957.1">
    <property type="nucleotide sequence ID" value="NZ_WVQY01000005.1"/>
</dbReference>
<reference evidence="2 3" key="1">
    <citation type="submission" date="2019-12" db="EMBL/GenBank/DDBJ databases">
        <title>Ruegeria JWLKs population differentiation of coral mucus and skeleton niches.</title>
        <authorList>
            <person name="Luo D."/>
        </authorList>
    </citation>
    <scope>NUCLEOTIDE SEQUENCE [LARGE SCALE GENOMIC DNA]</scope>
    <source>
        <strain evidence="2 3">HKCCD6238</strain>
    </source>
</reference>